<organism evidence="6 7">
    <name type="scientific">Campylobacter suis</name>
    <dbReference type="NCBI Taxonomy" id="2790657"/>
    <lineage>
        <taxon>Bacteria</taxon>
        <taxon>Pseudomonadati</taxon>
        <taxon>Campylobacterota</taxon>
        <taxon>Epsilonproteobacteria</taxon>
        <taxon>Campylobacterales</taxon>
        <taxon>Campylobacteraceae</taxon>
        <taxon>Campylobacter</taxon>
    </lineage>
</organism>
<dbReference type="InterPro" id="IPR046357">
    <property type="entry name" value="PPIase_dom_sf"/>
</dbReference>
<name>A0ABM8Q0I5_9BACT</name>
<dbReference type="Gene3D" id="1.10.4030.10">
    <property type="entry name" value="Porin chaperone SurA, peptide-binding domain"/>
    <property type="match status" value="1"/>
</dbReference>
<dbReference type="GO" id="GO:0003755">
    <property type="term" value="F:peptidyl-prolyl cis-trans isomerase activity"/>
    <property type="evidence" value="ECO:0007669"/>
    <property type="project" value="UniProtKB-EC"/>
</dbReference>
<feature type="chain" id="PRO_5047434310" evidence="3">
    <location>
        <begin position="21"/>
        <end position="276"/>
    </location>
</feature>
<dbReference type="InterPro" id="IPR015391">
    <property type="entry name" value="SurA_N"/>
</dbReference>
<comment type="caution">
    <text evidence="6">The sequence shown here is derived from an EMBL/GenBank/DDBJ whole genome shotgun (WGS) entry which is preliminary data.</text>
</comment>
<accession>A0ABM8Q0I5</accession>
<reference evidence="6 7" key="1">
    <citation type="submission" date="2020-11" db="EMBL/GenBank/DDBJ databases">
        <authorList>
            <person name="Peeters C."/>
        </authorList>
    </citation>
    <scope>NUCLEOTIDE SEQUENCE [LARGE SCALE GENOMIC DNA]</scope>
    <source>
        <strain evidence="6 7">LMG 8286</strain>
    </source>
</reference>
<keyword evidence="7" id="KW-1185">Reference proteome</keyword>
<evidence type="ECO:0000259" key="4">
    <source>
        <dbReference type="Pfam" id="PF09312"/>
    </source>
</evidence>
<dbReference type="PANTHER" id="PTHR47637:SF1">
    <property type="entry name" value="CHAPERONE SURA"/>
    <property type="match status" value="1"/>
</dbReference>
<feature type="signal peptide" evidence="3">
    <location>
        <begin position="1"/>
        <end position="20"/>
    </location>
</feature>
<protein>
    <submittedName>
        <fullName evidence="6">Chaperone SurA</fullName>
        <ecNumber evidence="6">5.2.1.8</ecNumber>
    </submittedName>
</protein>
<dbReference type="Proteomes" id="UP000789359">
    <property type="component" value="Unassembled WGS sequence"/>
</dbReference>
<dbReference type="Gene3D" id="3.10.50.40">
    <property type="match status" value="1"/>
</dbReference>
<dbReference type="InterPro" id="IPR050280">
    <property type="entry name" value="OMP_Chaperone_SurA"/>
</dbReference>
<keyword evidence="6" id="KW-0413">Isomerase</keyword>
<dbReference type="PANTHER" id="PTHR47637">
    <property type="entry name" value="CHAPERONE SURA"/>
    <property type="match status" value="1"/>
</dbReference>
<evidence type="ECO:0000313" key="6">
    <source>
        <dbReference type="EMBL" id="CAD7286314.1"/>
    </source>
</evidence>
<evidence type="ECO:0000259" key="5">
    <source>
        <dbReference type="Pfam" id="PF22506"/>
    </source>
</evidence>
<keyword evidence="2" id="KW-0697">Rotamase</keyword>
<evidence type="ECO:0000256" key="3">
    <source>
        <dbReference type="SAM" id="SignalP"/>
    </source>
</evidence>
<dbReference type="InterPro" id="IPR027304">
    <property type="entry name" value="Trigger_fact/SurA_dom_sf"/>
</dbReference>
<evidence type="ECO:0000256" key="2">
    <source>
        <dbReference type="ARBA" id="ARBA00023110"/>
    </source>
</evidence>
<dbReference type="EMBL" id="CAJHOE010000001">
    <property type="protein sequence ID" value="CAD7286314.1"/>
    <property type="molecule type" value="Genomic_DNA"/>
</dbReference>
<dbReference type="SUPFAM" id="SSF109998">
    <property type="entry name" value="Triger factor/SurA peptide-binding domain-like"/>
    <property type="match status" value="1"/>
</dbReference>
<dbReference type="EC" id="5.2.1.8" evidence="6"/>
<proteinExistence type="predicted"/>
<feature type="domain" description="SurA N-terminal" evidence="4">
    <location>
        <begin position="51"/>
        <end position="122"/>
    </location>
</feature>
<keyword evidence="1 3" id="KW-0732">Signal</keyword>
<dbReference type="InterPro" id="IPR055131">
    <property type="entry name" value="Cj1289-like_C"/>
</dbReference>
<evidence type="ECO:0000256" key="1">
    <source>
        <dbReference type="ARBA" id="ARBA00022729"/>
    </source>
</evidence>
<feature type="domain" description="Cj1289-like C-terminal" evidence="5">
    <location>
        <begin position="138"/>
        <end position="230"/>
    </location>
</feature>
<evidence type="ECO:0000313" key="7">
    <source>
        <dbReference type="Proteomes" id="UP000789359"/>
    </source>
</evidence>
<dbReference type="Pfam" id="PF22506">
    <property type="entry name" value="Cj1289-like_C"/>
    <property type="match status" value="1"/>
</dbReference>
<gene>
    <name evidence="6" type="primary">surA</name>
    <name evidence="6" type="ORF">LMG8286_00145</name>
</gene>
<dbReference type="Pfam" id="PF09312">
    <property type="entry name" value="SurA_N"/>
    <property type="match status" value="1"/>
</dbReference>
<sequence length="276" mass="31189">MIKKAIFASLMCGICLNAQMVNGIAAIVENEPITLFEVAKVKEQLKIDNVRALDLLIRDRLEQAQIKSLGIHTTPFEINDRVANLAKQNGMSVSEFRSQIESQGTKFIDFKSDIEKAILQEKLYKQIFADVGRNVNESAAKRYYQNNKSQFSSFESASITVFSSADVEKLMEQKSFGIKALSGVKAQTLNLNRENISPRLVVLIAATPEGSFTQPLQSQNGYDMFYINTKNGVYEPSFDEIKNDVINSMYQAEQEKVARDYFDKLRAKAKINMIRQ</sequence>
<dbReference type="RefSeq" id="WP_230055954.1">
    <property type="nucleotide sequence ID" value="NZ_CAJHOE010000001.1"/>
</dbReference>